<feature type="transmembrane region" description="Helical" evidence="1">
    <location>
        <begin position="271"/>
        <end position="291"/>
    </location>
</feature>
<feature type="transmembrane region" description="Helical" evidence="1">
    <location>
        <begin position="354"/>
        <end position="376"/>
    </location>
</feature>
<keyword evidence="1" id="KW-1133">Transmembrane helix</keyword>
<evidence type="ECO:0000259" key="3">
    <source>
        <dbReference type="PROSITE" id="PS50883"/>
    </source>
</evidence>
<dbReference type="Pfam" id="PF07695">
    <property type="entry name" value="7TMR-DISM_7TM"/>
    <property type="match status" value="1"/>
</dbReference>
<evidence type="ECO:0000313" key="6">
    <source>
        <dbReference type="Proteomes" id="UP000070282"/>
    </source>
</evidence>
<dbReference type="Proteomes" id="UP000070282">
    <property type="component" value="Unassembled WGS sequence"/>
</dbReference>
<dbReference type="InterPro" id="IPR011622">
    <property type="entry name" value="7TMR_DISM_rcpt_extracell_dom2"/>
</dbReference>
<accession>A0A137SIM2</accession>
<proteinExistence type="predicted"/>
<dbReference type="SUPFAM" id="SSF55073">
    <property type="entry name" value="Nucleotide cyclase"/>
    <property type="match status" value="1"/>
</dbReference>
<feature type="transmembrane region" description="Helical" evidence="1">
    <location>
        <begin position="205"/>
        <end position="227"/>
    </location>
</feature>
<dbReference type="Gene3D" id="3.20.20.450">
    <property type="entry name" value="EAL domain"/>
    <property type="match status" value="1"/>
</dbReference>
<dbReference type="Gene3D" id="3.30.70.270">
    <property type="match status" value="1"/>
</dbReference>
<dbReference type="PROSITE" id="PS50883">
    <property type="entry name" value="EAL"/>
    <property type="match status" value="1"/>
</dbReference>
<dbReference type="InterPro" id="IPR001633">
    <property type="entry name" value="EAL_dom"/>
</dbReference>
<feature type="transmembrane region" description="Helical" evidence="1">
    <location>
        <begin position="239"/>
        <end position="259"/>
    </location>
</feature>
<keyword evidence="6" id="KW-1185">Reference proteome</keyword>
<protein>
    <submittedName>
        <fullName evidence="5">Diguanylate cyclase/phosphodiesterase (GGDEF &amp; EAL domain with PAS/PAC sensor(S))</fullName>
    </submittedName>
</protein>
<evidence type="ECO:0000259" key="4">
    <source>
        <dbReference type="PROSITE" id="PS50887"/>
    </source>
</evidence>
<evidence type="ECO:0000256" key="1">
    <source>
        <dbReference type="SAM" id="Phobius"/>
    </source>
</evidence>
<organism evidence="5 6">
    <name type="scientific">Marinobacter excellens LAMA 842</name>
    <dbReference type="NCBI Taxonomy" id="1306954"/>
    <lineage>
        <taxon>Bacteria</taxon>
        <taxon>Pseudomonadati</taxon>
        <taxon>Pseudomonadota</taxon>
        <taxon>Gammaproteobacteria</taxon>
        <taxon>Pseudomonadales</taxon>
        <taxon>Marinobacteraceae</taxon>
        <taxon>Marinobacter</taxon>
    </lineage>
</organism>
<dbReference type="Pfam" id="PF00990">
    <property type="entry name" value="GGDEF"/>
    <property type="match status" value="1"/>
</dbReference>
<reference evidence="6" key="1">
    <citation type="submission" date="2015-12" db="EMBL/GenBank/DDBJ databases">
        <authorList>
            <person name="Lima A."/>
            <person name="Farahani Zayas N."/>
            <person name="Castro Da Silva M.A."/>
            <person name="Cabral A."/>
            <person name="Pessatti M.L."/>
        </authorList>
    </citation>
    <scope>NUCLEOTIDE SEQUENCE [LARGE SCALE GENOMIC DNA]</scope>
    <source>
        <strain evidence="6">LAMA 842</strain>
    </source>
</reference>
<dbReference type="AlphaFoldDB" id="A0A137SIM2"/>
<dbReference type="Pfam" id="PF07696">
    <property type="entry name" value="7TMR-DISMED2"/>
    <property type="match status" value="1"/>
</dbReference>
<keyword evidence="1" id="KW-0812">Transmembrane</keyword>
<feature type="signal peptide" evidence="2">
    <location>
        <begin position="1"/>
        <end position="23"/>
    </location>
</feature>
<dbReference type="EMBL" id="LOCO01000001">
    <property type="protein sequence ID" value="KXO12281.1"/>
    <property type="molecule type" value="Genomic_DNA"/>
</dbReference>
<comment type="caution">
    <text evidence="5">The sequence shown here is derived from an EMBL/GenBank/DDBJ whole genome shotgun (WGS) entry which is preliminary data.</text>
</comment>
<dbReference type="InterPro" id="IPR011623">
    <property type="entry name" value="7TMR_DISM_rcpt_extracell_dom1"/>
</dbReference>
<evidence type="ECO:0000256" key="2">
    <source>
        <dbReference type="SAM" id="SignalP"/>
    </source>
</evidence>
<name>A0A137SIM2_9GAMM</name>
<evidence type="ECO:0000313" key="5">
    <source>
        <dbReference type="EMBL" id="KXO12281.1"/>
    </source>
</evidence>
<dbReference type="InterPro" id="IPR000160">
    <property type="entry name" value="GGDEF_dom"/>
</dbReference>
<gene>
    <name evidence="5" type="ORF">J122_333</name>
</gene>
<dbReference type="PANTHER" id="PTHR33121:SF70">
    <property type="entry name" value="SIGNALING PROTEIN YKOW"/>
    <property type="match status" value="1"/>
</dbReference>
<dbReference type="InterPro" id="IPR035919">
    <property type="entry name" value="EAL_sf"/>
</dbReference>
<feature type="transmembrane region" description="Helical" evidence="1">
    <location>
        <begin position="297"/>
        <end position="317"/>
    </location>
</feature>
<feature type="transmembrane region" description="Helical" evidence="1">
    <location>
        <begin position="324"/>
        <end position="342"/>
    </location>
</feature>
<feature type="domain" description="GGDEF" evidence="4">
    <location>
        <begin position="438"/>
        <end position="582"/>
    </location>
</feature>
<dbReference type="SMART" id="SM00052">
    <property type="entry name" value="EAL"/>
    <property type="match status" value="1"/>
</dbReference>
<dbReference type="GO" id="GO:0071111">
    <property type="term" value="F:cyclic-guanylate-specific phosphodiesterase activity"/>
    <property type="evidence" value="ECO:0007669"/>
    <property type="project" value="InterPro"/>
</dbReference>
<dbReference type="Gene3D" id="2.60.40.2380">
    <property type="match status" value="1"/>
</dbReference>
<dbReference type="PATRIC" id="fig|1306954.6.peg.324"/>
<dbReference type="InterPro" id="IPR043128">
    <property type="entry name" value="Rev_trsase/Diguanyl_cyclase"/>
</dbReference>
<keyword evidence="1" id="KW-0472">Membrane</keyword>
<dbReference type="InterPro" id="IPR029787">
    <property type="entry name" value="Nucleotide_cyclase"/>
</dbReference>
<dbReference type="InterPro" id="IPR050706">
    <property type="entry name" value="Cyclic-di-GMP_PDE-like"/>
</dbReference>
<dbReference type="SMART" id="SM00267">
    <property type="entry name" value="GGDEF"/>
    <property type="match status" value="1"/>
</dbReference>
<dbReference type="PANTHER" id="PTHR33121">
    <property type="entry name" value="CYCLIC DI-GMP PHOSPHODIESTERASE PDEF"/>
    <property type="match status" value="1"/>
</dbReference>
<dbReference type="SUPFAM" id="SSF141868">
    <property type="entry name" value="EAL domain-like"/>
    <property type="match status" value="1"/>
</dbReference>
<keyword evidence="2" id="KW-0732">Signal</keyword>
<feature type="domain" description="EAL" evidence="3">
    <location>
        <begin position="591"/>
        <end position="843"/>
    </location>
</feature>
<dbReference type="PROSITE" id="PS50887">
    <property type="entry name" value="GGDEF"/>
    <property type="match status" value="1"/>
</dbReference>
<feature type="transmembrane region" description="Helical" evidence="1">
    <location>
        <begin position="178"/>
        <end position="198"/>
    </location>
</feature>
<feature type="chain" id="PRO_5007480650" evidence="2">
    <location>
        <begin position="24"/>
        <end position="851"/>
    </location>
</feature>
<dbReference type="CDD" id="cd01948">
    <property type="entry name" value="EAL"/>
    <property type="match status" value="1"/>
</dbReference>
<dbReference type="Pfam" id="PF00563">
    <property type="entry name" value="EAL"/>
    <property type="match status" value="1"/>
</dbReference>
<sequence length="851" mass="95674">MTLMNPAKLLALLFLVITLPLQAQPASVSYIPEMEYLRLTPGVQLTPQQAMASVEWQVLPEKTPNFGYIRDHIWLRFPVSNPELITLLEISYPQLDHVDFYLIRDSNIVHHESTGDQKPFRERPVQHPHFLFPFQLQPDANYQILLRVETQGAMQIPLKLWNSRSYFEKASVESQLHAGYYGILITVICFNLFVFLALREPVYLLYVLSTFGYLILVGSLNGVTYQLLWPDVPEIQNRAMLLTVPFAMVFTLLFSRSFLRLKRSSPVLDRLILFTIALNVLVAALTFFTDYSTGSRLTVALAIPSCLLLTVVGPLQWVRGNPQAVYYTLAWGALTLGSAITAANKYGLIPNNFITAYGMQIGSALEAILLSLALAVRIYRERQDKVLAQEAELRALEARRSAELRLMDQALHHPLTGLPNRSSFEMKLSELTHSNDRKRYGVVIIHLNNLNSVTKTLGHRNSDRILELASKHYNAVIRDVPGAIALEQSDLRNFYVASLDPQTFAFLVDASEAEAATRAVLRSIEEVRYPVDFLGMQVPLAPQLGVAIYPEHGTDANTLIRRAVIAEGSDRARDRGIAYYKPSRDSYSAERLTLVSELRHAIDNNTLALYLQPKLSLKSGQIVGYEALIRWPDREQPVAPDELIALAEQSGLIKPLTRWVLQEALHMRSRLLELGFDAGIAVNISPNNLREPDFAVFVQRLMQSFHAHMGAITFEVTETSMMQDPVNSLKALNALNAAGIPLSIDDFGSGYSSLSYIKQLPASEIKIDRSLITELSHREEDRVIVRTTIDMCHSLGYTVVAEGVEDDETLRLLEDMGCDLIQGYILTRPLPFDGMIDWMSGQPRRSRISAS</sequence>